<proteinExistence type="predicted"/>
<sequence length="63" mass="6757">MAKTAEKKSKIARPIVKVEVSCPNCSHSTGPKGMCCLSYIDPQHIIRIAGGICPTFASKIIAR</sequence>
<name>A0A6M3JES9_9ZZZZ</name>
<organism evidence="1">
    <name type="scientific">viral metagenome</name>
    <dbReference type="NCBI Taxonomy" id="1070528"/>
    <lineage>
        <taxon>unclassified sequences</taxon>
        <taxon>metagenomes</taxon>
        <taxon>organismal metagenomes</taxon>
    </lineage>
</organism>
<protein>
    <submittedName>
        <fullName evidence="1">Uncharacterized protein</fullName>
    </submittedName>
</protein>
<evidence type="ECO:0000313" key="1">
    <source>
        <dbReference type="EMBL" id="QJA68554.1"/>
    </source>
</evidence>
<gene>
    <name evidence="1" type="ORF">MM415A06202_0009</name>
</gene>
<dbReference type="AlphaFoldDB" id="A0A6M3JES9"/>
<accession>A0A6M3JES9</accession>
<reference evidence="1" key="1">
    <citation type="submission" date="2020-03" db="EMBL/GenBank/DDBJ databases">
        <title>The deep terrestrial virosphere.</title>
        <authorList>
            <person name="Holmfeldt K."/>
            <person name="Nilsson E."/>
            <person name="Simone D."/>
            <person name="Lopez-Fernandez M."/>
            <person name="Wu X."/>
            <person name="de Brujin I."/>
            <person name="Lundin D."/>
            <person name="Andersson A."/>
            <person name="Bertilsson S."/>
            <person name="Dopson M."/>
        </authorList>
    </citation>
    <scope>NUCLEOTIDE SEQUENCE</scope>
    <source>
        <strain evidence="1">MM415A06202</strain>
    </source>
</reference>
<dbReference type="EMBL" id="MT141627">
    <property type="protein sequence ID" value="QJA68554.1"/>
    <property type="molecule type" value="Genomic_DNA"/>
</dbReference>